<evidence type="ECO:0000256" key="6">
    <source>
        <dbReference type="ARBA" id="ARBA00022763"/>
    </source>
</evidence>
<evidence type="ECO:0000256" key="2">
    <source>
        <dbReference type="ARBA" id="ARBA00005582"/>
    </source>
</evidence>
<dbReference type="OrthoDB" id="9810648at2"/>
<comment type="similarity">
    <text evidence="2">Belongs to the Nudix hydrolase family.</text>
</comment>
<feature type="binding site" evidence="17">
    <location>
        <begin position="35"/>
        <end position="38"/>
    </location>
    <ligand>
        <name>8-oxo-dGTP</name>
        <dbReference type="ChEBI" id="CHEBI:77896"/>
    </ligand>
</feature>
<proteinExistence type="inferred from homology"/>
<evidence type="ECO:0000256" key="7">
    <source>
        <dbReference type="ARBA" id="ARBA00022801"/>
    </source>
</evidence>
<feature type="binding site" evidence="17">
    <location>
        <position position="24"/>
    </location>
    <ligand>
        <name>8-oxo-dGTP</name>
        <dbReference type="ChEBI" id="CHEBI:77896"/>
    </ligand>
</feature>
<evidence type="ECO:0000313" key="20">
    <source>
        <dbReference type="EMBL" id="SEB04829.1"/>
    </source>
</evidence>
<reference evidence="21" key="1">
    <citation type="submission" date="2016-10" db="EMBL/GenBank/DDBJ databases">
        <authorList>
            <person name="Varghese N."/>
            <person name="Submissions S."/>
        </authorList>
    </citation>
    <scope>NUCLEOTIDE SEQUENCE [LARGE SCALE GENOMIC DNA]</scope>
    <source>
        <strain evidence="21">DSM 11526</strain>
    </source>
</reference>
<keyword evidence="4" id="KW-0235">DNA replication</keyword>
<dbReference type="STRING" id="1122198.SAMN02745729_11448"/>
<dbReference type="InterPro" id="IPR036206">
    <property type="entry name" value="ThiamineP_synth_sf"/>
</dbReference>
<evidence type="ECO:0000256" key="4">
    <source>
        <dbReference type="ARBA" id="ARBA00022705"/>
    </source>
</evidence>
<dbReference type="EMBL" id="FNRJ01000014">
    <property type="protein sequence ID" value="SEB04829.1"/>
    <property type="molecule type" value="Genomic_DNA"/>
</dbReference>
<feature type="binding site" evidence="17">
    <location>
        <position position="29"/>
    </location>
    <ligand>
        <name>8-oxo-dGTP</name>
        <dbReference type="ChEBI" id="CHEBI:77896"/>
    </ligand>
</feature>
<dbReference type="InterPro" id="IPR000086">
    <property type="entry name" value="NUDIX_hydrolase_dom"/>
</dbReference>
<dbReference type="GO" id="GO:0008413">
    <property type="term" value="F:8-oxo-7,8-dihydroguanosine triphosphate pyrophosphatase activity"/>
    <property type="evidence" value="ECO:0007669"/>
    <property type="project" value="InterPro"/>
</dbReference>
<evidence type="ECO:0000256" key="16">
    <source>
        <dbReference type="ARBA" id="ARBA00042798"/>
    </source>
</evidence>
<evidence type="ECO:0000256" key="17">
    <source>
        <dbReference type="PIRSR" id="PIRSR603561-1"/>
    </source>
</evidence>
<feature type="binding site" evidence="18">
    <location>
        <position position="38"/>
    </location>
    <ligand>
        <name>Mg(2+)</name>
        <dbReference type="ChEBI" id="CHEBI:18420"/>
    </ligand>
</feature>
<dbReference type="InterPro" id="IPR013785">
    <property type="entry name" value="Aldolase_TIM"/>
</dbReference>
<feature type="domain" description="Nudix hydrolase" evidence="19">
    <location>
        <begin position="2"/>
        <end position="131"/>
    </location>
</feature>
<dbReference type="PROSITE" id="PS51462">
    <property type="entry name" value="NUDIX"/>
    <property type="match status" value="1"/>
</dbReference>
<dbReference type="SUPFAM" id="SSF51391">
    <property type="entry name" value="Thiamin phosphate synthase"/>
    <property type="match status" value="1"/>
</dbReference>
<keyword evidence="6" id="KW-0227">DNA damage</keyword>
<dbReference type="PRINTS" id="PR00502">
    <property type="entry name" value="NUDIXFAMILY"/>
</dbReference>
<dbReference type="GO" id="GO:0009228">
    <property type="term" value="P:thiamine biosynthetic process"/>
    <property type="evidence" value="ECO:0007669"/>
    <property type="project" value="UniProtKB-KW"/>
</dbReference>
<dbReference type="GO" id="GO:0044715">
    <property type="term" value="F:8-oxo-dGDP phosphatase activity"/>
    <property type="evidence" value="ECO:0007669"/>
    <property type="project" value="TreeGrafter"/>
</dbReference>
<dbReference type="Proteomes" id="UP000242469">
    <property type="component" value="Unassembled WGS sequence"/>
</dbReference>
<evidence type="ECO:0000256" key="9">
    <source>
        <dbReference type="ARBA" id="ARBA00023204"/>
    </source>
</evidence>
<dbReference type="Pfam" id="PF02581">
    <property type="entry name" value="TMP-TENI"/>
    <property type="match status" value="1"/>
</dbReference>
<comment type="catalytic activity">
    <reaction evidence="11">
        <text>8-oxo-GTP + H2O = 8-oxo-GMP + diphosphate + H(+)</text>
        <dbReference type="Rhea" id="RHEA:67616"/>
        <dbReference type="ChEBI" id="CHEBI:15377"/>
        <dbReference type="ChEBI" id="CHEBI:15378"/>
        <dbReference type="ChEBI" id="CHEBI:33019"/>
        <dbReference type="ChEBI" id="CHEBI:143553"/>
        <dbReference type="ChEBI" id="CHEBI:145694"/>
    </reaction>
</comment>
<accession>A0A1H4G5F4</accession>
<dbReference type="GO" id="GO:0044716">
    <property type="term" value="F:8-oxo-GDP phosphatase activity"/>
    <property type="evidence" value="ECO:0007669"/>
    <property type="project" value="TreeGrafter"/>
</dbReference>
<dbReference type="CDD" id="cd00564">
    <property type="entry name" value="TMP_TenI"/>
    <property type="match status" value="1"/>
</dbReference>
<keyword evidence="9" id="KW-0234">DNA repair</keyword>
<keyword evidence="5 18" id="KW-0479">Metal-binding</keyword>
<dbReference type="CDD" id="cd03425">
    <property type="entry name" value="NUDIX_MutT_NudA_like"/>
    <property type="match status" value="1"/>
</dbReference>
<dbReference type="FunFam" id="3.90.79.10:FF:000014">
    <property type="entry name" value="8-oxo-dGTP diphosphatase MutT"/>
    <property type="match status" value="1"/>
</dbReference>
<evidence type="ECO:0000256" key="15">
    <source>
        <dbReference type="ARBA" id="ARBA00041979"/>
    </source>
</evidence>
<dbReference type="GO" id="GO:0046872">
    <property type="term" value="F:metal ion binding"/>
    <property type="evidence" value="ECO:0007669"/>
    <property type="project" value="UniProtKB-KW"/>
</dbReference>
<dbReference type="InterPro" id="IPR020476">
    <property type="entry name" value="Nudix_hydrolase"/>
</dbReference>
<dbReference type="GO" id="GO:0035539">
    <property type="term" value="F:8-oxo-7,8-dihydrodeoxyguanosine triphosphate pyrophosphatase activity"/>
    <property type="evidence" value="ECO:0007669"/>
    <property type="project" value="UniProtKB-EC"/>
</dbReference>
<dbReference type="InterPro" id="IPR022998">
    <property type="entry name" value="ThiamineP_synth_TenI"/>
</dbReference>
<evidence type="ECO:0000256" key="13">
    <source>
        <dbReference type="ARBA" id="ARBA00040794"/>
    </source>
</evidence>
<evidence type="ECO:0000256" key="8">
    <source>
        <dbReference type="ARBA" id="ARBA00022842"/>
    </source>
</evidence>
<feature type="binding site" evidence="17">
    <location>
        <position position="120"/>
    </location>
    <ligand>
        <name>8-oxo-dGTP</name>
        <dbReference type="ChEBI" id="CHEBI:77896"/>
    </ligand>
</feature>
<dbReference type="RefSeq" id="WP_091827401.1">
    <property type="nucleotide sequence ID" value="NZ_FNRJ01000014.1"/>
</dbReference>
<evidence type="ECO:0000256" key="10">
    <source>
        <dbReference type="ARBA" id="ARBA00035861"/>
    </source>
</evidence>
<dbReference type="InterPro" id="IPR047127">
    <property type="entry name" value="MutT-like"/>
</dbReference>
<evidence type="ECO:0000313" key="21">
    <source>
        <dbReference type="Proteomes" id="UP000242469"/>
    </source>
</evidence>
<organism evidence="20 21">
    <name type="scientific">Marinobacterium iners DSM 11526</name>
    <dbReference type="NCBI Taxonomy" id="1122198"/>
    <lineage>
        <taxon>Bacteria</taxon>
        <taxon>Pseudomonadati</taxon>
        <taxon>Pseudomonadota</taxon>
        <taxon>Gammaproteobacteria</taxon>
        <taxon>Oceanospirillales</taxon>
        <taxon>Oceanospirillaceae</taxon>
        <taxon>Marinobacterium</taxon>
    </lineage>
</organism>
<dbReference type="Pfam" id="PF14815">
    <property type="entry name" value="NUDIX_4"/>
    <property type="match status" value="1"/>
</dbReference>
<keyword evidence="8 18" id="KW-0460">Magnesium</keyword>
<dbReference type="SUPFAM" id="SSF55811">
    <property type="entry name" value="Nudix"/>
    <property type="match status" value="1"/>
</dbReference>
<dbReference type="EC" id="3.6.1.55" evidence="12"/>
<dbReference type="NCBIfam" id="TIGR00586">
    <property type="entry name" value="mutt"/>
    <property type="match status" value="1"/>
</dbReference>
<evidence type="ECO:0000256" key="14">
    <source>
        <dbReference type="ARBA" id="ARBA00041592"/>
    </source>
</evidence>
<evidence type="ECO:0000259" key="19">
    <source>
        <dbReference type="PROSITE" id="PS51462"/>
    </source>
</evidence>
<feature type="binding site" evidence="18">
    <location>
        <position position="58"/>
    </location>
    <ligand>
        <name>Mg(2+)</name>
        <dbReference type="ChEBI" id="CHEBI:18420"/>
    </ligand>
</feature>
<comment type="catalytic activity">
    <reaction evidence="10">
        <text>8-oxo-dGTP + H2O = 8-oxo-dGMP + diphosphate + H(+)</text>
        <dbReference type="Rhea" id="RHEA:31575"/>
        <dbReference type="ChEBI" id="CHEBI:15377"/>
        <dbReference type="ChEBI" id="CHEBI:15378"/>
        <dbReference type="ChEBI" id="CHEBI:33019"/>
        <dbReference type="ChEBI" id="CHEBI:63224"/>
        <dbReference type="ChEBI" id="CHEBI:77896"/>
        <dbReference type="EC" id="3.6.1.55"/>
    </reaction>
</comment>
<dbReference type="InterPro" id="IPR015797">
    <property type="entry name" value="NUDIX_hydrolase-like_dom_sf"/>
</dbReference>
<dbReference type="InterPro" id="IPR003561">
    <property type="entry name" value="Mutator_MutT"/>
</dbReference>
<evidence type="ECO:0000256" key="5">
    <source>
        <dbReference type="ARBA" id="ARBA00022723"/>
    </source>
</evidence>
<dbReference type="GO" id="GO:0006281">
    <property type="term" value="P:DNA repair"/>
    <property type="evidence" value="ECO:0007669"/>
    <property type="project" value="UniProtKB-KW"/>
</dbReference>
<dbReference type="NCBIfam" id="NF006530">
    <property type="entry name" value="PRK08999.1"/>
    <property type="match status" value="1"/>
</dbReference>
<dbReference type="Gene3D" id="3.90.79.10">
    <property type="entry name" value="Nucleoside Triphosphate Pyrophosphohydrolase"/>
    <property type="match status" value="1"/>
</dbReference>
<dbReference type="Gene3D" id="3.20.20.70">
    <property type="entry name" value="Aldolase class I"/>
    <property type="match status" value="1"/>
</dbReference>
<protein>
    <recommendedName>
        <fullName evidence="13">8-oxo-dGTP diphosphatase</fullName>
        <ecNumber evidence="12">3.6.1.55</ecNumber>
    </recommendedName>
    <alternativeName>
        <fullName evidence="16">7,8-dihydro-8-oxoguanine-triphosphatase</fullName>
    </alternativeName>
    <alternativeName>
        <fullName evidence="15">Mutator protein MutT</fullName>
    </alternativeName>
    <alternativeName>
        <fullName evidence="14">dGTP pyrophosphohydrolase</fullName>
    </alternativeName>
</protein>
<dbReference type="PROSITE" id="PS00893">
    <property type="entry name" value="NUDIX_BOX"/>
    <property type="match status" value="1"/>
</dbReference>
<gene>
    <name evidence="20" type="ORF">SAMN02745729_11448</name>
</gene>
<evidence type="ECO:0000256" key="3">
    <source>
        <dbReference type="ARBA" id="ARBA00022457"/>
    </source>
</evidence>
<evidence type="ECO:0000256" key="11">
    <source>
        <dbReference type="ARBA" id="ARBA00036904"/>
    </source>
</evidence>
<dbReference type="GO" id="GO:0006260">
    <property type="term" value="P:DNA replication"/>
    <property type="evidence" value="ECO:0007669"/>
    <property type="project" value="UniProtKB-KW"/>
</dbReference>
<sequence>MPKLIHVAAAVIRDRRGHILIARRPDDKHQGGLWEFPGGKVEPGEPVAQALSRELLEELGIQVLQAHPLIRIPHHYPDKSVLLDVWEVTVFEGEAHGAEGQPVCWVAPEALDDYAFPAANTPIITAARLSPRLLITGDVDDIDACTGKLQHALEQGITQVMLRAKSLSETAFADRYQQLQPLCDEFNALMGVNTSVEQANALCAEHLHLTSARLQALGNRAQFKGRWLSASCHNAEQIRMAQEKGIDFITLSPVKPTRSHPGSPVLGWEGFAELVAECRLPVYALGGLGEDDLIQVREQGAQGIAAISAWW</sequence>
<comment type="cofactor">
    <cofactor evidence="1 18">
        <name>Mg(2+)</name>
        <dbReference type="ChEBI" id="CHEBI:18420"/>
    </cofactor>
</comment>
<dbReference type="PANTHER" id="PTHR47707">
    <property type="entry name" value="8-OXO-DGTP DIPHOSPHATASE"/>
    <property type="match status" value="1"/>
</dbReference>
<evidence type="ECO:0000256" key="1">
    <source>
        <dbReference type="ARBA" id="ARBA00001946"/>
    </source>
</evidence>
<dbReference type="PANTHER" id="PTHR47707:SF1">
    <property type="entry name" value="NUDIX HYDROLASE FAMILY PROTEIN"/>
    <property type="match status" value="1"/>
</dbReference>
<dbReference type="InterPro" id="IPR020084">
    <property type="entry name" value="NUDIX_hydrolase_CS"/>
</dbReference>
<keyword evidence="3" id="KW-0515">Mutator protein</keyword>
<keyword evidence="21" id="KW-1185">Reference proteome</keyword>
<dbReference type="InterPro" id="IPR029119">
    <property type="entry name" value="MutY_C"/>
</dbReference>
<keyword evidence="7" id="KW-0378">Hydrolase</keyword>
<name>A0A1H4G5F4_9GAMM</name>
<dbReference type="AlphaFoldDB" id="A0A1H4G5F4"/>
<evidence type="ECO:0000256" key="12">
    <source>
        <dbReference type="ARBA" id="ARBA00038905"/>
    </source>
</evidence>
<evidence type="ECO:0000256" key="18">
    <source>
        <dbReference type="PIRSR" id="PIRSR603561-2"/>
    </source>
</evidence>